<protein>
    <submittedName>
        <fullName evidence="1">Uncharacterized protein</fullName>
    </submittedName>
</protein>
<evidence type="ECO:0000313" key="2">
    <source>
        <dbReference type="Proteomes" id="UP001500238"/>
    </source>
</evidence>
<comment type="caution">
    <text evidence="1">The sequence shown here is derived from an EMBL/GenBank/DDBJ whole genome shotgun (WGS) entry which is preliminary data.</text>
</comment>
<accession>A0ABN1HQ56</accession>
<dbReference type="Pfam" id="PF21274">
    <property type="entry name" value="Rng_hyd_C"/>
    <property type="match status" value="1"/>
</dbReference>
<sequence length="167" mass="17693">MGAHSLSTAAVLRPDPGSAALRSIVRNLTQTRDGATYFAGRVWGAVLRSENDGAVHPLVGRSAPDVALVNGRRLNDVLRDGRAWLIDLDPAEPLRTVAAGWADQLGYLAGTPTPDVDSAALLVRPDGVVSWAGREADRAAPILALARWLGEPARQRPEKYQAAASAE</sequence>
<dbReference type="Proteomes" id="UP001500238">
    <property type="component" value="Unassembled WGS sequence"/>
</dbReference>
<keyword evidence="2" id="KW-1185">Reference proteome</keyword>
<name>A0ABN1HQ56_9SPHN</name>
<proteinExistence type="predicted"/>
<evidence type="ECO:0000313" key="1">
    <source>
        <dbReference type="EMBL" id="GAA0662630.1"/>
    </source>
</evidence>
<organism evidence="1 2">
    <name type="scientific">Sphingomonas insulae</name>
    <dbReference type="NCBI Taxonomy" id="424800"/>
    <lineage>
        <taxon>Bacteria</taxon>
        <taxon>Pseudomonadati</taxon>
        <taxon>Pseudomonadota</taxon>
        <taxon>Alphaproteobacteria</taxon>
        <taxon>Sphingomonadales</taxon>
        <taxon>Sphingomonadaceae</taxon>
        <taxon>Sphingomonas</taxon>
    </lineage>
</organism>
<reference evidence="1 2" key="1">
    <citation type="journal article" date="2019" name="Int. J. Syst. Evol. Microbiol.">
        <title>The Global Catalogue of Microorganisms (GCM) 10K type strain sequencing project: providing services to taxonomists for standard genome sequencing and annotation.</title>
        <authorList>
            <consortium name="The Broad Institute Genomics Platform"/>
            <consortium name="The Broad Institute Genome Sequencing Center for Infectious Disease"/>
            <person name="Wu L."/>
            <person name="Ma J."/>
        </authorList>
    </citation>
    <scope>NUCLEOTIDE SEQUENCE [LARGE SCALE GENOMIC DNA]</scope>
    <source>
        <strain evidence="1 2">JCM 14603</strain>
    </source>
</reference>
<dbReference type="EMBL" id="BAAAES010000007">
    <property type="protein sequence ID" value="GAA0662630.1"/>
    <property type="molecule type" value="Genomic_DNA"/>
</dbReference>
<dbReference type="Gene3D" id="3.40.30.120">
    <property type="match status" value="1"/>
</dbReference>
<gene>
    <name evidence="1" type="ORF">GCM10009102_09470</name>
</gene>